<dbReference type="Pfam" id="PF12937">
    <property type="entry name" value="F-box-like"/>
    <property type="match status" value="1"/>
</dbReference>
<dbReference type="CTD" id="37602"/>
<dbReference type="GO" id="GO:0031146">
    <property type="term" value="P:SCF-dependent proteasomal ubiquitin-dependent protein catabolic process"/>
    <property type="evidence" value="ECO:0007669"/>
    <property type="project" value="TreeGrafter"/>
</dbReference>
<dbReference type="RefSeq" id="XP_003424075.2">
    <property type="nucleotide sequence ID" value="XM_003424027.4"/>
</dbReference>
<dbReference type="Gene3D" id="1.20.1280.50">
    <property type="match status" value="1"/>
</dbReference>
<feature type="compositionally biased region" description="Low complexity" evidence="2">
    <location>
        <begin position="14"/>
        <end position="52"/>
    </location>
</feature>
<dbReference type="SUPFAM" id="SSF52047">
    <property type="entry name" value="RNI-like"/>
    <property type="match status" value="1"/>
</dbReference>
<dbReference type="KEGG" id="nvi:100122164"/>
<evidence type="ECO:0000313" key="5">
    <source>
        <dbReference type="EnsemblMetazoa" id="XP_003424075"/>
    </source>
</evidence>
<dbReference type="InterPro" id="IPR001611">
    <property type="entry name" value="Leu-rich_rpt"/>
</dbReference>
<dbReference type="SMART" id="SM00368">
    <property type="entry name" value="LRR_RI"/>
    <property type="match status" value="5"/>
</dbReference>
<dbReference type="InterPro" id="IPR036047">
    <property type="entry name" value="F-box-like_dom_sf"/>
</dbReference>
<keyword evidence="1" id="KW-0833">Ubl conjugation pathway</keyword>
<dbReference type="InterPro" id="IPR047932">
    <property type="entry name" value="FBXL14_F-box"/>
</dbReference>
<evidence type="ECO:0000256" key="2">
    <source>
        <dbReference type="SAM" id="MobiDB-lite"/>
    </source>
</evidence>
<accession>A0A7M7GC77</accession>
<dbReference type="Pfam" id="PF13516">
    <property type="entry name" value="LRR_6"/>
    <property type="match status" value="2"/>
</dbReference>
<dbReference type="SMR" id="A0A7M7GC77"/>
<dbReference type="SMART" id="SM00367">
    <property type="entry name" value="LRR_CC"/>
    <property type="match status" value="11"/>
</dbReference>
<feature type="compositionally biased region" description="Basic residues" evidence="2">
    <location>
        <begin position="168"/>
        <end position="195"/>
    </location>
</feature>
<keyword evidence="6" id="KW-1185">Reference proteome</keyword>
<dbReference type="Pfam" id="PF25372">
    <property type="entry name" value="DUF7885"/>
    <property type="match status" value="1"/>
</dbReference>
<feature type="domain" description="F-box" evidence="3">
    <location>
        <begin position="236"/>
        <end position="272"/>
    </location>
</feature>
<dbReference type="FunFam" id="1.20.1280.50:FF:000059">
    <property type="entry name" value="Partner of Paired"/>
    <property type="match status" value="1"/>
</dbReference>
<dbReference type="Proteomes" id="UP000002358">
    <property type="component" value="Chromosome 2"/>
</dbReference>
<dbReference type="SUPFAM" id="SSF81383">
    <property type="entry name" value="F-box domain"/>
    <property type="match status" value="1"/>
</dbReference>
<dbReference type="EnsemblMetazoa" id="XM_003424027">
    <property type="protein sequence ID" value="XP_003424075"/>
    <property type="gene ID" value="LOC100122164"/>
</dbReference>
<feature type="compositionally biased region" description="Basic and acidic residues" evidence="2">
    <location>
        <begin position="1"/>
        <end position="13"/>
    </location>
</feature>
<feature type="domain" description="F-box/LRR-repeat protein 15-like leucin rich repeat" evidence="4">
    <location>
        <begin position="442"/>
        <end position="609"/>
    </location>
</feature>
<dbReference type="AlphaFoldDB" id="A0A7M7GC77"/>
<evidence type="ECO:0000259" key="3">
    <source>
        <dbReference type="Pfam" id="PF12937"/>
    </source>
</evidence>
<dbReference type="InterPro" id="IPR001810">
    <property type="entry name" value="F-box_dom"/>
</dbReference>
<organism evidence="5 6">
    <name type="scientific">Nasonia vitripennis</name>
    <name type="common">Parasitic wasp</name>
    <dbReference type="NCBI Taxonomy" id="7425"/>
    <lineage>
        <taxon>Eukaryota</taxon>
        <taxon>Metazoa</taxon>
        <taxon>Ecdysozoa</taxon>
        <taxon>Arthropoda</taxon>
        <taxon>Hexapoda</taxon>
        <taxon>Insecta</taxon>
        <taxon>Pterygota</taxon>
        <taxon>Neoptera</taxon>
        <taxon>Endopterygota</taxon>
        <taxon>Hymenoptera</taxon>
        <taxon>Apocrita</taxon>
        <taxon>Proctotrupomorpha</taxon>
        <taxon>Chalcidoidea</taxon>
        <taxon>Pteromalidae</taxon>
        <taxon>Pteromalinae</taxon>
        <taxon>Nasonia</taxon>
    </lineage>
</organism>
<dbReference type="FunFam" id="3.80.10.10:FF:001197">
    <property type="entry name" value="Predicted protein"/>
    <property type="match status" value="1"/>
</dbReference>
<feature type="compositionally biased region" description="Low complexity" evidence="2">
    <location>
        <begin position="131"/>
        <end position="144"/>
    </location>
</feature>
<evidence type="ECO:0000256" key="1">
    <source>
        <dbReference type="ARBA" id="ARBA00022786"/>
    </source>
</evidence>
<name>A0A7M7GC77_NASVI</name>
<dbReference type="InParanoid" id="A0A7M7GC77"/>
<dbReference type="InterPro" id="IPR032675">
    <property type="entry name" value="LRR_dom_sf"/>
</dbReference>
<sequence>MEGAGRDQREQREQQQQQQQQQQQREQQQQQQQPAQHQQPIHYQQQQVQPLQPLMTKLPGLTPSHGPTTLIHRSGHCYQPHRPYLALPPQPQQPHLRPHKKLKTGPADTDAPTNLDPSAVAAAAKHSPQRSPQHQLYSSSQQQQQHHHHHHQQQQQQHQHPQDLLLGRHPHHEQSHHHLHHQHLQSHHHHHHHQQHIVGVTHLLEAARHPLLQRSKSAKTVRQQVTTSTHVSSLYPEILALIFSKLDVRDRGRAAQVCVAWREASYHRSAWRGVEARLHLRKHSSAVFSCLEKRGIKRVQVLSLTMRRGLGDVFRGIPKLHSLNLSGCFNMSDAGINSALSQPFSSLTQLNLSYCKHITDASLGKIAQCLKNLETLDLGGCTNITNSGLHVIAWGLKSLRRLDVKSCWHVSDQGIGYLAGINSDAGGNLALEHLGLQDVQRLTDEGLRSISLGLATSLQSINLSFCVQITDNGMKHIAKITSLRELDLRNCDISESAMANLAEGGSRISSLDVSFCDKVGDQALQHISQGLFNLKSLGLSACPISDEGIDKIAKTQQDLETLLIGQCSRLTDKSILTIVESMPRLRSIDLYGCTKISKFSLEKILKLPLISLNLGLWQERR</sequence>
<dbReference type="CDD" id="cd22125">
    <property type="entry name" value="F-box_FBXL14"/>
    <property type="match status" value="1"/>
</dbReference>
<feature type="region of interest" description="Disordered" evidence="2">
    <location>
        <begin position="1"/>
        <end position="196"/>
    </location>
</feature>
<dbReference type="PANTHER" id="PTHR13318:SF190">
    <property type="entry name" value="PARTNER OF PAIRED, ISOFORM B"/>
    <property type="match status" value="1"/>
</dbReference>
<dbReference type="PANTHER" id="PTHR13318">
    <property type="entry name" value="PARTNER OF PAIRED, ISOFORM B-RELATED"/>
    <property type="match status" value="1"/>
</dbReference>
<dbReference type="FunCoup" id="A0A7M7GC77">
    <property type="interactions" value="104"/>
</dbReference>
<proteinExistence type="predicted"/>
<reference evidence="5" key="1">
    <citation type="submission" date="2021-01" db="UniProtKB">
        <authorList>
            <consortium name="EnsemblMetazoa"/>
        </authorList>
    </citation>
    <scope>IDENTIFICATION</scope>
</reference>
<dbReference type="Gene3D" id="3.80.10.10">
    <property type="entry name" value="Ribonuclease Inhibitor"/>
    <property type="match status" value="3"/>
</dbReference>
<evidence type="ECO:0000259" key="4">
    <source>
        <dbReference type="Pfam" id="PF25372"/>
    </source>
</evidence>
<dbReference type="OrthoDB" id="2585512at2759"/>
<dbReference type="GeneID" id="100122164"/>
<protein>
    <submittedName>
        <fullName evidence="5">Uncharacterized protein</fullName>
    </submittedName>
</protein>
<evidence type="ECO:0000313" key="6">
    <source>
        <dbReference type="Proteomes" id="UP000002358"/>
    </source>
</evidence>
<dbReference type="InterPro" id="IPR057207">
    <property type="entry name" value="FBXL15_LRR"/>
</dbReference>
<dbReference type="InterPro" id="IPR006553">
    <property type="entry name" value="Leu-rich_rpt_Cys-con_subtyp"/>
</dbReference>
<dbReference type="GO" id="GO:0019005">
    <property type="term" value="C:SCF ubiquitin ligase complex"/>
    <property type="evidence" value="ECO:0007669"/>
    <property type="project" value="TreeGrafter"/>
</dbReference>